<dbReference type="Gene3D" id="1.25.40.10">
    <property type="entry name" value="Tetratricopeptide repeat domain"/>
    <property type="match status" value="4"/>
</dbReference>
<reference evidence="13 14" key="1">
    <citation type="submission" date="2019-02" db="EMBL/GenBank/DDBJ databases">
        <title>Deep-cultivation of Planctomycetes and their phenomic and genomic characterization uncovers novel biology.</title>
        <authorList>
            <person name="Wiegand S."/>
            <person name="Jogler M."/>
            <person name="Boedeker C."/>
            <person name="Pinto D."/>
            <person name="Vollmers J."/>
            <person name="Rivas-Marin E."/>
            <person name="Kohn T."/>
            <person name="Peeters S.H."/>
            <person name="Heuer A."/>
            <person name="Rast P."/>
            <person name="Oberbeckmann S."/>
            <person name="Bunk B."/>
            <person name="Jeske O."/>
            <person name="Meyerdierks A."/>
            <person name="Storesund J.E."/>
            <person name="Kallscheuer N."/>
            <person name="Luecker S."/>
            <person name="Lage O.M."/>
            <person name="Pohl T."/>
            <person name="Merkel B.J."/>
            <person name="Hornburger P."/>
            <person name="Mueller R.-W."/>
            <person name="Bruemmer F."/>
            <person name="Labrenz M."/>
            <person name="Spormann A.M."/>
            <person name="Op den Camp H."/>
            <person name="Overmann J."/>
            <person name="Amann R."/>
            <person name="Jetten M.S.M."/>
            <person name="Mascher T."/>
            <person name="Medema M.H."/>
            <person name="Devos D.P."/>
            <person name="Kaster A.-K."/>
            <person name="Ovreas L."/>
            <person name="Rohde M."/>
            <person name="Galperin M.Y."/>
            <person name="Jogler C."/>
        </authorList>
    </citation>
    <scope>NUCLEOTIDE SEQUENCE [LARGE SCALE GENOMIC DNA]</scope>
    <source>
        <strain evidence="13 14">ElP</strain>
    </source>
</reference>
<dbReference type="InterPro" id="IPR000719">
    <property type="entry name" value="Prot_kinase_dom"/>
</dbReference>
<dbReference type="CDD" id="cd14014">
    <property type="entry name" value="STKc_PknB_like"/>
    <property type="match status" value="1"/>
</dbReference>
<dbReference type="PRINTS" id="PR00381">
    <property type="entry name" value="KINESINLIGHT"/>
</dbReference>
<evidence type="ECO:0000256" key="1">
    <source>
        <dbReference type="ARBA" id="ARBA00004245"/>
    </source>
</evidence>
<feature type="domain" description="Protein kinase" evidence="12">
    <location>
        <begin position="151"/>
        <end position="441"/>
    </location>
</feature>
<dbReference type="InterPro" id="IPR019734">
    <property type="entry name" value="TPR_rpt"/>
</dbReference>
<name>A0A518HCZ7_9BACT</name>
<dbReference type="GO" id="GO:0005871">
    <property type="term" value="C:kinesin complex"/>
    <property type="evidence" value="ECO:0007669"/>
    <property type="project" value="InterPro"/>
</dbReference>
<dbReference type="SMART" id="SM00220">
    <property type="entry name" value="S_TKc"/>
    <property type="match status" value="1"/>
</dbReference>
<evidence type="ECO:0000259" key="12">
    <source>
        <dbReference type="PROSITE" id="PS50011"/>
    </source>
</evidence>
<keyword evidence="13" id="KW-0418">Kinase</keyword>
<dbReference type="Gene3D" id="3.30.200.20">
    <property type="entry name" value="Phosphorylase Kinase, domain 1"/>
    <property type="match status" value="1"/>
</dbReference>
<evidence type="ECO:0000313" key="13">
    <source>
        <dbReference type="EMBL" id="QDV38710.1"/>
    </source>
</evidence>
<evidence type="ECO:0000256" key="10">
    <source>
        <dbReference type="SAM" id="MobiDB-lite"/>
    </source>
</evidence>
<dbReference type="GO" id="GO:0042802">
    <property type="term" value="F:identical protein binding"/>
    <property type="evidence" value="ECO:0007669"/>
    <property type="project" value="InterPro"/>
</dbReference>
<comment type="subcellular location">
    <subcellularLocation>
        <location evidence="1">Cytoplasm</location>
        <location evidence="1">Cytoskeleton</location>
    </subcellularLocation>
</comment>
<gene>
    <name evidence="13" type="primary">pknD_11</name>
    <name evidence="13" type="ORF">ElP_66650</name>
</gene>
<evidence type="ECO:0000256" key="7">
    <source>
        <dbReference type="ARBA" id="ARBA00023054"/>
    </source>
</evidence>
<feature type="transmembrane region" description="Helical" evidence="11">
    <location>
        <begin position="466"/>
        <end position="489"/>
    </location>
</feature>
<proteinExistence type="inferred from homology"/>
<keyword evidence="14" id="KW-1185">Reference proteome</keyword>
<dbReference type="InterPro" id="IPR011717">
    <property type="entry name" value="TPR-4"/>
</dbReference>
<keyword evidence="4" id="KW-0493">Microtubule</keyword>
<evidence type="ECO:0000256" key="2">
    <source>
        <dbReference type="ARBA" id="ARBA00009622"/>
    </source>
</evidence>
<dbReference type="SUPFAM" id="SSF48452">
    <property type="entry name" value="TPR-like"/>
    <property type="match status" value="3"/>
</dbReference>
<dbReference type="Proteomes" id="UP000317835">
    <property type="component" value="Chromosome"/>
</dbReference>
<dbReference type="GO" id="GO:0007018">
    <property type="term" value="P:microtubule-based movement"/>
    <property type="evidence" value="ECO:0007669"/>
    <property type="project" value="TreeGrafter"/>
</dbReference>
<keyword evidence="11" id="KW-1133">Transmembrane helix</keyword>
<evidence type="ECO:0000313" key="14">
    <source>
        <dbReference type="Proteomes" id="UP000317835"/>
    </source>
</evidence>
<dbReference type="Gene3D" id="1.10.510.10">
    <property type="entry name" value="Transferase(Phosphotransferase) domain 1"/>
    <property type="match status" value="1"/>
</dbReference>
<evidence type="ECO:0000256" key="6">
    <source>
        <dbReference type="ARBA" id="ARBA00022803"/>
    </source>
</evidence>
<organism evidence="13 14">
    <name type="scientific">Tautonia plasticadhaerens</name>
    <dbReference type="NCBI Taxonomy" id="2527974"/>
    <lineage>
        <taxon>Bacteria</taxon>
        <taxon>Pseudomonadati</taxon>
        <taxon>Planctomycetota</taxon>
        <taxon>Planctomycetia</taxon>
        <taxon>Isosphaerales</taxon>
        <taxon>Isosphaeraceae</taxon>
        <taxon>Tautonia</taxon>
    </lineage>
</organism>
<evidence type="ECO:0000256" key="9">
    <source>
        <dbReference type="ARBA" id="ARBA00023212"/>
    </source>
</evidence>
<evidence type="ECO:0000256" key="4">
    <source>
        <dbReference type="ARBA" id="ARBA00022701"/>
    </source>
</evidence>
<dbReference type="Pfam" id="PF13374">
    <property type="entry name" value="TPR_10"/>
    <property type="match status" value="4"/>
</dbReference>
<dbReference type="GO" id="GO:0005737">
    <property type="term" value="C:cytoplasm"/>
    <property type="evidence" value="ECO:0007669"/>
    <property type="project" value="TreeGrafter"/>
</dbReference>
<dbReference type="OrthoDB" id="258731at2"/>
<dbReference type="KEGG" id="tpla:ElP_66650"/>
<dbReference type="SUPFAM" id="SSF56112">
    <property type="entry name" value="Protein kinase-like (PK-like)"/>
    <property type="match status" value="1"/>
</dbReference>
<feature type="region of interest" description="Disordered" evidence="10">
    <location>
        <begin position="106"/>
        <end position="135"/>
    </location>
</feature>
<dbReference type="InterPro" id="IPR011990">
    <property type="entry name" value="TPR-like_helical_dom_sf"/>
</dbReference>
<accession>A0A518HCZ7</accession>
<dbReference type="PANTHER" id="PTHR45783:SF3">
    <property type="entry name" value="KINESIN LIGHT CHAIN"/>
    <property type="match status" value="1"/>
</dbReference>
<dbReference type="EMBL" id="CP036426">
    <property type="protein sequence ID" value="QDV38710.1"/>
    <property type="molecule type" value="Genomic_DNA"/>
</dbReference>
<evidence type="ECO:0000256" key="3">
    <source>
        <dbReference type="ARBA" id="ARBA00022490"/>
    </source>
</evidence>
<dbReference type="PANTHER" id="PTHR45783">
    <property type="entry name" value="KINESIN LIGHT CHAIN"/>
    <property type="match status" value="1"/>
</dbReference>
<dbReference type="PROSITE" id="PS00108">
    <property type="entry name" value="PROTEIN_KINASE_ST"/>
    <property type="match status" value="1"/>
</dbReference>
<dbReference type="EC" id="2.7.11.1" evidence="13"/>
<dbReference type="Pfam" id="PF00069">
    <property type="entry name" value="Pkinase"/>
    <property type="match status" value="1"/>
</dbReference>
<dbReference type="GO" id="GO:0019894">
    <property type="term" value="F:kinesin binding"/>
    <property type="evidence" value="ECO:0007669"/>
    <property type="project" value="TreeGrafter"/>
</dbReference>
<dbReference type="SMART" id="SM00028">
    <property type="entry name" value="TPR"/>
    <property type="match status" value="10"/>
</dbReference>
<dbReference type="RefSeq" id="WP_145277424.1">
    <property type="nucleotide sequence ID" value="NZ_CP036426.1"/>
</dbReference>
<keyword evidence="3" id="KW-0963">Cytoplasm</keyword>
<dbReference type="Pfam" id="PF13424">
    <property type="entry name" value="TPR_12"/>
    <property type="match status" value="4"/>
</dbReference>
<keyword evidence="9" id="KW-0206">Cytoskeleton</keyword>
<dbReference type="GO" id="GO:0005524">
    <property type="term" value="F:ATP binding"/>
    <property type="evidence" value="ECO:0007669"/>
    <property type="project" value="InterPro"/>
</dbReference>
<sequence length="1232" mass="134495">MSPPTADRNLLFGILSLQIDFITRDALIAALNAWVLEKHRPLGEILVARGDLSEARRTLLELLVDEHVRQHGGDPRRCLATLVSADSTRTVLLGIDDLDVRDSLGHLDVDRPPDGPARATDATGSIPTAPDPDPNATVTYVVGPDGPSPRYRVLRLHAQGGIGSVSVALDSELNRQVALKQIQEPYADHPESRSRFVLEAEITGGLEHPGIVPVYSLGHDPNGRPFYAMRFVEGDSLKHAIARFHANADRHDPGRRILEFRQLLRRFLDICQAIAYAHSRGVLHRDMKPGNVMVGRFGETLVVDWGLAKVVGTPEGSDEATLRPPSSVGVGQTVAGKAVGTPSYMSPEQADGRLDLLGPASDVYSLGATLYALLTGRPPVEDLDTPSILERVRRGDFPPPRLVNPDVPPALDALCLKAMALTPTDRYPSPLALAADLEAWLADEPVSCYREPPPVRARRWARRHQGLVSAAAAAFVIGFAALAALAVVITSSNRRLDAANFLLATANTELADANTRILDQNTQLQATNAALDRSRAEALRERDQSRVVTEFLITSFRSPDPGRDGRTITIVEILTRSLDDLRDRDALAPPTRAAILNAIGQSYRGLGLTREAVDVLEEARALSAEHLGPDHPDTLRSQNELGMAYWDVGRRDEAIAMHEATLRAWRSTLGDDHPETITTRGNLAGAYADSSRHAEAVPLAEANLRAARSAYGPDHPDTLTSQNTLAFAYQNAGRLDEAAPLLEANLEAVRLAHGDDHPVTLTARSNLAEAYRESGRWDEAIPLLQATLPAMRAALGDDHPDTLRTQSNLATAFLSAHRWDEAIPLLEATLPAMRSKHGDDHPVTLTARSNLAGAYQQTGRWDEAIPLLEATLQAMRAALGDDHFNTMAARNNLATAYASSGRSAEALPHFEATHRALQSIFGDDHPTTMTALNNLAVTYQKTDRLDDAIALHERNLHAARSKFGDDHAHTLTSLNNLAGAYMDAARWDEAIPFAEANLRAARSTRGDDHPDTLRAKNNLAEAYRGAGRRDEAIPLLDQALDGLQTQFGAQHPWTTRTRGNLILALEEAGRHSDAEPLHRDQLDADGRREPADEPAYADALAMLGLNLLIQREHAEAGPVLRECLELRDRLDPGAWTTANTRSMLGEALTNLGQFDEAEPLLLDGRRDLEDQADAIPDQVRESRRRESIERLVRLYESWGKPEPAARWRREVAALRAEPGLPDDVFAGSEAGR</sequence>
<dbReference type="InterPro" id="IPR011009">
    <property type="entry name" value="Kinase-like_dom_sf"/>
</dbReference>
<dbReference type="GO" id="GO:0004674">
    <property type="term" value="F:protein serine/threonine kinase activity"/>
    <property type="evidence" value="ECO:0007669"/>
    <property type="project" value="UniProtKB-EC"/>
</dbReference>
<keyword evidence="6" id="KW-0802">TPR repeat</keyword>
<evidence type="ECO:0000256" key="5">
    <source>
        <dbReference type="ARBA" id="ARBA00022737"/>
    </source>
</evidence>
<dbReference type="InterPro" id="IPR002151">
    <property type="entry name" value="Kinesin_light"/>
</dbReference>
<evidence type="ECO:0000256" key="11">
    <source>
        <dbReference type="SAM" id="Phobius"/>
    </source>
</evidence>
<dbReference type="GO" id="GO:0005874">
    <property type="term" value="C:microtubule"/>
    <property type="evidence" value="ECO:0007669"/>
    <property type="project" value="UniProtKB-KW"/>
</dbReference>
<keyword evidence="11" id="KW-0472">Membrane</keyword>
<feature type="region of interest" description="Disordered" evidence="10">
    <location>
        <begin position="1069"/>
        <end position="1090"/>
    </location>
</feature>
<dbReference type="Pfam" id="PF07721">
    <property type="entry name" value="TPR_4"/>
    <property type="match status" value="1"/>
</dbReference>
<keyword evidence="5" id="KW-0677">Repeat</keyword>
<evidence type="ECO:0000256" key="8">
    <source>
        <dbReference type="ARBA" id="ARBA00023175"/>
    </source>
</evidence>
<keyword evidence="8" id="KW-0505">Motor protein</keyword>
<protein>
    <submittedName>
        <fullName evidence="13">Serine/threonine-protein kinase PknD</fullName>
        <ecNumber evidence="13">2.7.11.1</ecNumber>
    </submittedName>
</protein>
<dbReference type="InterPro" id="IPR008271">
    <property type="entry name" value="Ser/Thr_kinase_AS"/>
</dbReference>
<keyword evidence="11" id="KW-0812">Transmembrane</keyword>
<keyword evidence="7" id="KW-0175">Coiled coil</keyword>
<dbReference type="PROSITE" id="PS50011">
    <property type="entry name" value="PROTEIN_KINASE_DOM"/>
    <property type="match status" value="1"/>
</dbReference>
<comment type="similarity">
    <text evidence="2">Belongs to the kinesin light chain family.</text>
</comment>
<keyword evidence="13" id="KW-0808">Transferase</keyword>
<dbReference type="AlphaFoldDB" id="A0A518HCZ7"/>